<evidence type="ECO:0000313" key="1">
    <source>
        <dbReference type="EMBL" id="EER61529.1"/>
    </source>
</evidence>
<dbReference type="Proteomes" id="UP000003856">
    <property type="component" value="Unassembled WGS sequence"/>
</dbReference>
<reference evidence="1 2" key="1">
    <citation type="submission" date="2009-05" db="EMBL/GenBank/DDBJ databases">
        <title>The draft genome of Acidovorax delafieldii 2AN.</title>
        <authorList>
            <consortium name="US DOE Joint Genome Institute (JGI-PGF)"/>
            <person name="Lucas S."/>
            <person name="Copeland A."/>
            <person name="Lapidus A."/>
            <person name="Glavina del Rio T."/>
            <person name="Tice H."/>
            <person name="Bruce D."/>
            <person name="Goodwin L."/>
            <person name="Pitluck S."/>
            <person name="Larimer F."/>
            <person name="Land M.L."/>
            <person name="Hauser L."/>
            <person name="Shelobolina E.S."/>
            <person name="Picardal F."/>
            <person name="Roden E."/>
            <person name="Emerson D."/>
        </authorList>
    </citation>
    <scope>NUCLEOTIDE SEQUENCE [LARGE SCALE GENOMIC DNA]</scope>
    <source>
        <strain evidence="1 2">2AN</strain>
    </source>
</reference>
<name>C5T1T4_ACIDE</name>
<comment type="caution">
    <text evidence="1">The sequence shown here is derived from an EMBL/GenBank/DDBJ whole genome shotgun (WGS) entry which is preliminary data.</text>
</comment>
<dbReference type="EMBL" id="ACQT01000014">
    <property type="protein sequence ID" value="EER61529.1"/>
    <property type="molecule type" value="Genomic_DNA"/>
</dbReference>
<sequence>MTTTDYELAQLIDKRRALSAQLAGVELQIAMAVGDRDAARRHLKEMNAQTEARKAARLAMCSAMGAH</sequence>
<dbReference type="PATRIC" id="fig|573060.9.peg.4291"/>
<dbReference type="RefSeq" id="WP_005793757.1">
    <property type="nucleotide sequence ID" value="NZ_ACQT01000014.1"/>
</dbReference>
<evidence type="ECO:0000313" key="2">
    <source>
        <dbReference type="Proteomes" id="UP000003856"/>
    </source>
</evidence>
<gene>
    <name evidence="1" type="ORF">AcdelDRAFT_0864</name>
</gene>
<accession>C5T1T4</accession>
<dbReference type="AlphaFoldDB" id="C5T1T4"/>
<organism evidence="1 2">
    <name type="scientific">Acidovorax delafieldii 2AN</name>
    <dbReference type="NCBI Taxonomy" id="573060"/>
    <lineage>
        <taxon>Bacteria</taxon>
        <taxon>Pseudomonadati</taxon>
        <taxon>Pseudomonadota</taxon>
        <taxon>Betaproteobacteria</taxon>
        <taxon>Burkholderiales</taxon>
        <taxon>Comamonadaceae</taxon>
        <taxon>Acidovorax</taxon>
    </lineage>
</organism>
<protein>
    <submittedName>
        <fullName evidence="1">Uncharacterized protein</fullName>
    </submittedName>
</protein>
<proteinExistence type="predicted"/>
<keyword evidence="2" id="KW-1185">Reference proteome</keyword>
<dbReference type="OrthoDB" id="9927731at2"/>